<dbReference type="Gene3D" id="3.10.450.50">
    <property type="match status" value="1"/>
</dbReference>
<dbReference type="Pfam" id="PF12680">
    <property type="entry name" value="SnoaL_2"/>
    <property type="match status" value="1"/>
</dbReference>
<dbReference type="AlphaFoldDB" id="A0A0W0Y3H6"/>
<name>A0A0W0Y3H6_9GAMM</name>
<sequence length="152" mass="17390">MIIDRLKIVAISLLLLSIIDNSYASIEEQQKINKQIVTEFYNKAINQKNFKAASKYLGTHYKQHNPAAADGAEGLRAYIQYLLEFYPNSHSEIKQIFADGNYVILHVHSTREPGTRGRAIFDLFKLEDGKIMEHWDTIQDIPVKSANSNSMF</sequence>
<organism evidence="2 3">
    <name type="scientific">Legionella quinlivanii</name>
    <dbReference type="NCBI Taxonomy" id="45073"/>
    <lineage>
        <taxon>Bacteria</taxon>
        <taxon>Pseudomonadati</taxon>
        <taxon>Pseudomonadota</taxon>
        <taxon>Gammaproteobacteria</taxon>
        <taxon>Legionellales</taxon>
        <taxon>Legionellaceae</taxon>
        <taxon>Legionella</taxon>
    </lineage>
</organism>
<dbReference type="InterPro" id="IPR032710">
    <property type="entry name" value="NTF2-like_dom_sf"/>
</dbReference>
<dbReference type="PATRIC" id="fig|45073.5.peg.312"/>
<feature type="domain" description="SnoaL-like" evidence="1">
    <location>
        <begin position="37"/>
        <end position="134"/>
    </location>
</feature>
<dbReference type="PANTHER" id="PTHR38436">
    <property type="entry name" value="POLYKETIDE CYCLASE SNOAL-LIKE DOMAIN"/>
    <property type="match status" value="1"/>
</dbReference>
<proteinExistence type="predicted"/>
<dbReference type="STRING" id="45073.Lqui_0293"/>
<dbReference type="GO" id="GO:0030638">
    <property type="term" value="P:polyketide metabolic process"/>
    <property type="evidence" value="ECO:0007669"/>
    <property type="project" value="InterPro"/>
</dbReference>
<comment type="caution">
    <text evidence="2">The sequence shown here is derived from an EMBL/GenBank/DDBJ whole genome shotgun (WGS) entry which is preliminary data.</text>
</comment>
<reference evidence="2 3" key="1">
    <citation type="submission" date="2015-11" db="EMBL/GenBank/DDBJ databases">
        <title>Genomic analysis of 38 Legionella species identifies large and diverse effector repertoires.</title>
        <authorList>
            <person name="Burstein D."/>
            <person name="Amaro F."/>
            <person name="Zusman T."/>
            <person name="Lifshitz Z."/>
            <person name="Cohen O."/>
            <person name="Gilbert J.A."/>
            <person name="Pupko T."/>
            <person name="Shuman H.A."/>
            <person name="Segal G."/>
        </authorList>
    </citation>
    <scope>NUCLEOTIDE SEQUENCE [LARGE SCALE GENOMIC DNA]</scope>
    <source>
        <strain evidence="2 3">CDC#1442-AUS-E</strain>
    </source>
</reference>
<dbReference type="InterPro" id="IPR037401">
    <property type="entry name" value="SnoaL-like"/>
</dbReference>
<dbReference type="SUPFAM" id="SSF54427">
    <property type="entry name" value="NTF2-like"/>
    <property type="match status" value="1"/>
</dbReference>
<dbReference type="Proteomes" id="UP000054618">
    <property type="component" value="Unassembled WGS sequence"/>
</dbReference>
<evidence type="ECO:0000313" key="2">
    <source>
        <dbReference type="EMBL" id="KTD51449.1"/>
    </source>
</evidence>
<protein>
    <submittedName>
        <fullName evidence="2">SnoaL-like domain protein</fullName>
    </submittedName>
</protein>
<accession>A0A0W0Y3H6</accession>
<dbReference type="OrthoDB" id="9812089at2"/>
<keyword evidence="3" id="KW-1185">Reference proteome</keyword>
<evidence type="ECO:0000313" key="3">
    <source>
        <dbReference type="Proteomes" id="UP000054618"/>
    </source>
</evidence>
<dbReference type="RefSeq" id="WP_058506428.1">
    <property type="nucleotide sequence ID" value="NZ_CAAAIK010000034.1"/>
</dbReference>
<dbReference type="PANTHER" id="PTHR38436:SF1">
    <property type="entry name" value="ESTER CYCLASE"/>
    <property type="match status" value="1"/>
</dbReference>
<dbReference type="EMBL" id="LNYS01000006">
    <property type="protein sequence ID" value="KTD51449.1"/>
    <property type="molecule type" value="Genomic_DNA"/>
</dbReference>
<evidence type="ECO:0000259" key="1">
    <source>
        <dbReference type="Pfam" id="PF12680"/>
    </source>
</evidence>
<gene>
    <name evidence="2" type="ORF">Lqui_0293</name>
</gene>
<dbReference type="InterPro" id="IPR009959">
    <property type="entry name" value="Cyclase_SnoaL-like"/>
</dbReference>